<dbReference type="EMBL" id="KB822704">
    <property type="protein sequence ID" value="ETI24446.1"/>
    <property type="molecule type" value="Genomic_DNA"/>
</dbReference>
<dbReference type="HOGENOM" id="CLU_2654288_0_0_1"/>
<dbReference type="AlphaFoldDB" id="V9DCP3"/>
<sequence length="76" mass="8695">MRGCSTRSVQHCREFQHRFACSTADTDLSELGHLDAMQILREQVAAHQVAGCCRTSCCPHGRRRVWPHICTQTRKK</sequence>
<gene>
    <name evidence="1" type="ORF">G647_03815</name>
</gene>
<proteinExistence type="predicted"/>
<dbReference type="GeneID" id="19982308"/>
<accession>V9DCP3</accession>
<organism evidence="1 2">
    <name type="scientific">Cladophialophora carrionii CBS 160.54</name>
    <dbReference type="NCBI Taxonomy" id="1279043"/>
    <lineage>
        <taxon>Eukaryota</taxon>
        <taxon>Fungi</taxon>
        <taxon>Dikarya</taxon>
        <taxon>Ascomycota</taxon>
        <taxon>Pezizomycotina</taxon>
        <taxon>Eurotiomycetes</taxon>
        <taxon>Chaetothyriomycetidae</taxon>
        <taxon>Chaetothyriales</taxon>
        <taxon>Herpotrichiellaceae</taxon>
        <taxon>Cladophialophora</taxon>
    </lineage>
</organism>
<protein>
    <submittedName>
        <fullName evidence="1">Uncharacterized protein</fullName>
    </submittedName>
</protein>
<dbReference type="VEuPathDB" id="FungiDB:G647_03815"/>
<evidence type="ECO:0000313" key="2">
    <source>
        <dbReference type="Proteomes" id="UP000030678"/>
    </source>
</evidence>
<dbReference type="RefSeq" id="XP_008726382.1">
    <property type="nucleotide sequence ID" value="XM_008728160.1"/>
</dbReference>
<reference evidence="1 2" key="1">
    <citation type="submission" date="2013-03" db="EMBL/GenBank/DDBJ databases">
        <title>The Genome Sequence of Cladophialophora carrionii CBS 160.54.</title>
        <authorList>
            <consortium name="The Broad Institute Genomics Platform"/>
            <person name="Cuomo C."/>
            <person name="de Hoog S."/>
            <person name="Gorbushina A."/>
            <person name="Walker B."/>
            <person name="Young S.K."/>
            <person name="Zeng Q."/>
            <person name="Gargeya S."/>
            <person name="Fitzgerald M."/>
            <person name="Haas B."/>
            <person name="Abouelleil A."/>
            <person name="Allen A.W."/>
            <person name="Alvarado L."/>
            <person name="Arachchi H.M."/>
            <person name="Berlin A.M."/>
            <person name="Chapman S.B."/>
            <person name="Gainer-Dewar J."/>
            <person name="Goldberg J."/>
            <person name="Griggs A."/>
            <person name="Gujja S."/>
            <person name="Hansen M."/>
            <person name="Howarth C."/>
            <person name="Imamovic A."/>
            <person name="Ireland A."/>
            <person name="Larimer J."/>
            <person name="McCowan C."/>
            <person name="Murphy C."/>
            <person name="Pearson M."/>
            <person name="Poon T.W."/>
            <person name="Priest M."/>
            <person name="Roberts A."/>
            <person name="Saif S."/>
            <person name="Shea T."/>
            <person name="Sisk P."/>
            <person name="Sykes S."/>
            <person name="Wortman J."/>
            <person name="Nusbaum C."/>
            <person name="Birren B."/>
        </authorList>
    </citation>
    <scope>NUCLEOTIDE SEQUENCE [LARGE SCALE GENOMIC DNA]</scope>
    <source>
        <strain evidence="1 2">CBS 160.54</strain>
    </source>
</reference>
<name>V9DCP3_9EURO</name>
<dbReference type="Proteomes" id="UP000030678">
    <property type="component" value="Unassembled WGS sequence"/>
</dbReference>
<evidence type="ECO:0000313" key="1">
    <source>
        <dbReference type="EMBL" id="ETI24446.1"/>
    </source>
</evidence>